<keyword evidence="3" id="KW-1185">Reference proteome</keyword>
<accession>A0A0L0FPI0</accession>
<dbReference type="Proteomes" id="UP000054560">
    <property type="component" value="Unassembled WGS sequence"/>
</dbReference>
<dbReference type="AlphaFoldDB" id="A0A0L0FPI0"/>
<sequence length="242" mass="28027">MIASARRQIESKVRPVTGTELLVVSTKEDAQGIIDVDSQIVFSEKDVDRWPQAVVSDMKVDSPSETVDRREKENQSLREEVTRLKRSALAAAERTCLLVLRIKDRECVVAQRERFISDREYERDTLWAEVEKEKIAAETKMQEAHAYGEVVHSTIEELKKRESMVKRSERDLEARDLAQAKLEGAFADKEAQMTEKMKALRQRLNDVTKLEKEAIEWKKKCERILVEHRKYVNGALDDLRKA</sequence>
<evidence type="ECO:0000313" key="3">
    <source>
        <dbReference type="Proteomes" id="UP000054560"/>
    </source>
</evidence>
<feature type="coiled-coil region" evidence="1">
    <location>
        <begin position="67"/>
        <end position="94"/>
    </location>
</feature>
<evidence type="ECO:0000256" key="1">
    <source>
        <dbReference type="SAM" id="Coils"/>
    </source>
</evidence>
<protein>
    <submittedName>
        <fullName evidence="2">Uncharacterized protein</fullName>
    </submittedName>
</protein>
<evidence type="ECO:0000313" key="2">
    <source>
        <dbReference type="EMBL" id="KNC77878.1"/>
    </source>
</evidence>
<keyword evidence="1" id="KW-0175">Coiled coil</keyword>
<gene>
    <name evidence="2" type="ORF">SARC_09669</name>
</gene>
<reference evidence="2 3" key="1">
    <citation type="submission" date="2011-02" db="EMBL/GenBank/DDBJ databases">
        <title>The Genome Sequence of Sphaeroforma arctica JP610.</title>
        <authorList>
            <consortium name="The Broad Institute Genome Sequencing Platform"/>
            <person name="Russ C."/>
            <person name="Cuomo C."/>
            <person name="Young S.K."/>
            <person name="Zeng Q."/>
            <person name="Gargeya S."/>
            <person name="Alvarado L."/>
            <person name="Berlin A."/>
            <person name="Chapman S.B."/>
            <person name="Chen Z."/>
            <person name="Freedman E."/>
            <person name="Gellesch M."/>
            <person name="Goldberg J."/>
            <person name="Griggs A."/>
            <person name="Gujja S."/>
            <person name="Heilman E."/>
            <person name="Heiman D."/>
            <person name="Howarth C."/>
            <person name="Mehta T."/>
            <person name="Neiman D."/>
            <person name="Pearson M."/>
            <person name="Roberts A."/>
            <person name="Saif S."/>
            <person name="Shea T."/>
            <person name="Shenoy N."/>
            <person name="Sisk P."/>
            <person name="Stolte C."/>
            <person name="Sykes S."/>
            <person name="White J."/>
            <person name="Yandava C."/>
            <person name="Burger G."/>
            <person name="Gray M.W."/>
            <person name="Holland P.W.H."/>
            <person name="King N."/>
            <person name="Lang F.B.F."/>
            <person name="Roger A.J."/>
            <person name="Ruiz-Trillo I."/>
            <person name="Haas B."/>
            <person name="Nusbaum C."/>
            <person name="Birren B."/>
        </authorList>
    </citation>
    <scope>NUCLEOTIDE SEQUENCE [LARGE SCALE GENOMIC DNA]</scope>
    <source>
        <strain evidence="2 3">JP610</strain>
    </source>
</reference>
<feature type="coiled-coil region" evidence="1">
    <location>
        <begin position="155"/>
        <end position="227"/>
    </location>
</feature>
<dbReference type="RefSeq" id="XP_014151780.1">
    <property type="nucleotide sequence ID" value="XM_014296305.1"/>
</dbReference>
<dbReference type="EMBL" id="KQ242610">
    <property type="protein sequence ID" value="KNC77878.1"/>
    <property type="molecule type" value="Genomic_DNA"/>
</dbReference>
<proteinExistence type="predicted"/>
<name>A0A0L0FPI0_9EUKA</name>
<dbReference type="GeneID" id="25910173"/>
<organism evidence="2 3">
    <name type="scientific">Sphaeroforma arctica JP610</name>
    <dbReference type="NCBI Taxonomy" id="667725"/>
    <lineage>
        <taxon>Eukaryota</taxon>
        <taxon>Ichthyosporea</taxon>
        <taxon>Ichthyophonida</taxon>
        <taxon>Sphaeroforma</taxon>
    </lineage>
</organism>